<evidence type="ECO:0000256" key="1">
    <source>
        <dbReference type="ARBA" id="ARBA00004286"/>
    </source>
</evidence>
<dbReference type="InterPro" id="IPR000164">
    <property type="entry name" value="Histone_H3/CENP-A"/>
</dbReference>
<feature type="region of interest" description="Disordered" evidence="5">
    <location>
        <begin position="345"/>
        <end position="390"/>
    </location>
</feature>
<dbReference type="Proteomes" id="UP001176521">
    <property type="component" value="Unassembled WGS sequence"/>
</dbReference>
<reference evidence="7" key="1">
    <citation type="journal article" date="2023" name="PhytoFront">
        <title>Draft Genome Resources of Seven Strains of Tilletia horrida, Causal Agent of Kernel Smut of Rice.</title>
        <authorList>
            <person name="Khanal S."/>
            <person name="Antony Babu S."/>
            <person name="Zhou X.G."/>
        </authorList>
    </citation>
    <scope>NUCLEOTIDE SEQUENCE</scope>
    <source>
        <strain evidence="7">TX3</strain>
    </source>
</reference>
<dbReference type="Gene3D" id="1.10.20.10">
    <property type="entry name" value="Histone, subunit A"/>
    <property type="match status" value="1"/>
</dbReference>
<evidence type="ECO:0000256" key="2">
    <source>
        <dbReference type="ARBA" id="ARBA00010343"/>
    </source>
</evidence>
<evidence type="ECO:0000313" key="8">
    <source>
        <dbReference type="Proteomes" id="UP001176521"/>
    </source>
</evidence>
<dbReference type="InterPro" id="IPR009072">
    <property type="entry name" value="Histone-fold"/>
</dbReference>
<feature type="region of interest" description="Disordered" evidence="5">
    <location>
        <begin position="138"/>
        <end position="169"/>
    </location>
</feature>
<sequence length="390" mass="43899">MRIQSTAIQAIQEATEDFIVELFKDACDAAVHAKRQTVMVKDMALVPLATTTPLRMPTETEEYHEALRALTVSRLDRAFERHEVASIRSEVDALVERLVMRARDLFARLHDSEASAGDSAGAPGTIRELRRELGVLREEMASKEAAHRADMEERRREKEKAQSDRAAQDEAALGMRLEGLCRRREVDAQQTQIRQLKSDIQARQEHEAAQAATITRLQEQIEELQFQREQATADHDKETARLRRETERVRTDADSTEAELQRTSAATVAKLKDRIKMIDTQRKALHEGWTWLAGRLGFSADTDHDDGMPDQEPQVMGERVDSLLQTLERTQARLALVNRRLAERGFDPDDLGGQVRPGGRKIAAKGVEEQERDGQARASSAPPILVSACE</sequence>
<feature type="compositionally biased region" description="Basic and acidic residues" evidence="5">
    <location>
        <begin position="366"/>
        <end position="375"/>
    </location>
</feature>
<feature type="compositionally biased region" description="Basic and acidic residues" evidence="5">
    <location>
        <begin position="231"/>
        <end position="253"/>
    </location>
</feature>
<protein>
    <submittedName>
        <fullName evidence="7">Histone H3.1</fullName>
    </submittedName>
</protein>
<dbReference type="PANTHER" id="PTHR45810:SF1">
    <property type="entry name" value="HISTONE H3-LIKE CENTROMERIC PROTEIN A"/>
    <property type="match status" value="1"/>
</dbReference>
<evidence type="ECO:0000256" key="4">
    <source>
        <dbReference type="ARBA" id="ARBA00023269"/>
    </source>
</evidence>
<comment type="similarity">
    <text evidence="2">Belongs to the histone H3 family.</text>
</comment>
<evidence type="ECO:0000259" key="6">
    <source>
        <dbReference type="Pfam" id="PF00125"/>
    </source>
</evidence>
<dbReference type="AlphaFoldDB" id="A0AAN6G570"/>
<evidence type="ECO:0000313" key="7">
    <source>
        <dbReference type="EMBL" id="KAK0517937.1"/>
    </source>
</evidence>
<keyword evidence="3" id="KW-0158">Chromosome</keyword>
<dbReference type="GO" id="GO:0030527">
    <property type="term" value="F:structural constituent of chromatin"/>
    <property type="evidence" value="ECO:0007669"/>
    <property type="project" value="InterPro"/>
</dbReference>
<dbReference type="GO" id="GO:0003677">
    <property type="term" value="F:DNA binding"/>
    <property type="evidence" value="ECO:0007669"/>
    <property type="project" value="InterPro"/>
</dbReference>
<keyword evidence="8" id="KW-1185">Reference proteome</keyword>
<dbReference type="PANTHER" id="PTHR45810">
    <property type="entry name" value="HISTONE H3.2"/>
    <property type="match status" value="1"/>
</dbReference>
<proteinExistence type="inferred from homology"/>
<keyword evidence="4" id="KW-0238">DNA-binding</keyword>
<comment type="caution">
    <text evidence="7">The sequence shown here is derived from an EMBL/GenBank/DDBJ whole genome shotgun (WGS) entry which is preliminary data.</text>
</comment>
<dbReference type="GO" id="GO:0046982">
    <property type="term" value="F:protein heterodimerization activity"/>
    <property type="evidence" value="ECO:0007669"/>
    <property type="project" value="InterPro"/>
</dbReference>
<accession>A0AAN6G570</accession>
<feature type="compositionally biased region" description="Basic and acidic residues" evidence="5">
    <location>
        <begin position="138"/>
        <end position="168"/>
    </location>
</feature>
<evidence type="ECO:0000256" key="5">
    <source>
        <dbReference type="SAM" id="MobiDB-lite"/>
    </source>
</evidence>
<dbReference type="EMBL" id="JAPDMQ010001513">
    <property type="protein sequence ID" value="KAK0517937.1"/>
    <property type="molecule type" value="Genomic_DNA"/>
</dbReference>
<organism evidence="7 8">
    <name type="scientific">Tilletia horrida</name>
    <dbReference type="NCBI Taxonomy" id="155126"/>
    <lineage>
        <taxon>Eukaryota</taxon>
        <taxon>Fungi</taxon>
        <taxon>Dikarya</taxon>
        <taxon>Basidiomycota</taxon>
        <taxon>Ustilaginomycotina</taxon>
        <taxon>Exobasidiomycetes</taxon>
        <taxon>Tilletiales</taxon>
        <taxon>Tilletiaceae</taxon>
        <taxon>Tilletia</taxon>
    </lineage>
</organism>
<gene>
    <name evidence="7" type="primary">HHT1_12</name>
    <name evidence="7" type="ORF">OC842_007952</name>
</gene>
<evidence type="ECO:0000256" key="3">
    <source>
        <dbReference type="ARBA" id="ARBA00022454"/>
    </source>
</evidence>
<keyword evidence="4" id="KW-0544">Nucleosome core</keyword>
<dbReference type="SUPFAM" id="SSF47113">
    <property type="entry name" value="Histone-fold"/>
    <property type="match status" value="1"/>
</dbReference>
<dbReference type="GO" id="GO:0000786">
    <property type="term" value="C:nucleosome"/>
    <property type="evidence" value="ECO:0007669"/>
    <property type="project" value="UniProtKB-KW"/>
</dbReference>
<name>A0AAN6G570_9BASI</name>
<feature type="domain" description="Core Histone H2A/H2B/H3" evidence="6">
    <location>
        <begin position="1"/>
        <end position="45"/>
    </location>
</feature>
<dbReference type="InterPro" id="IPR007125">
    <property type="entry name" value="H2A/H2B/H3"/>
</dbReference>
<comment type="subcellular location">
    <subcellularLocation>
        <location evidence="1">Chromosome</location>
    </subcellularLocation>
</comment>
<feature type="region of interest" description="Disordered" evidence="5">
    <location>
        <begin position="227"/>
        <end position="260"/>
    </location>
</feature>
<dbReference type="Pfam" id="PF00125">
    <property type="entry name" value="Histone"/>
    <property type="match status" value="1"/>
</dbReference>